<name>A0ABD2PMB0_9PLAT</name>
<gene>
    <name evidence="1" type="ORF">Ciccas_013194</name>
</gene>
<dbReference type="Proteomes" id="UP001626550">
    <property type="component" value="Unassembled WGS sequence"/>
</dbReference>
<comment type="caution">
    <text evidence="1">The sequence shown here is derived from an EMBL/GenBank/DDBJ whole genome shotgun (WGS) entry which is preliminary data.</text>
</comment>
<protein>
    <submittedName>
        <fullName evidence="1">Uncharacterized protein</fullName>
    </submittedName>
</protein>
<sequence>MPLPKRNYNFVLPKDIIQMCQHLLTWKKVYSGHQHRLIIDHIFTIKALSHEEKDEVIERCSYVIRTKGDVGIAGPSFHREYFQVKLRELDINFLALCNEFHD</sequence>
<dbReference type="AlphaFoldDB" id="A0ABD2PMB0"/>
<keyword evidence="2" id="KW-1185">Reference proteome</keyword>
<organism evidence="1 2">
    <name type="scientific">Cichlidogyrus casuarinus</name>
    <dbReference type="NCBI Taxonomy" id="1844966"/>
    <lineage>
        <taxon>Eukaryota</taxon>
        <taxon>Metazoa</taxon>
        <taxon>Spiralia</taxon>
        <taxon>Lophotrochozoa</taxon>
        <taxon>Platyhelminthes</taxon>
        <taxon>Monogenea</taxon>
        <taxon>Monopisthocotylea</taxon>
        <taxon>Dactylogyridea</taxon>
        <taxon>Ancyrocephalidae</taxon>
        <taxon>Cichlidogyrus</taxon>
    </lineage>
</organism>
<proteinExistence type="predicted"/>
<evidence type="ECO:0000313" key="2">
    <source>
        <dbReference type="Proteomes" id="UP001626550"/>
    </source>
</evidence>
<dbReference type="EMBL" id="JBJKFK010005528">
    <property type="protein sequence ID" value="KAL3308275.1"/>
    <property type="molecule type" value="Genomic_DNA"/>
</dbReference>
<evidence type="ECO:0000313" key="1">
    <source>
        <dbReference type="EMBL" id="KAL3308275.1"/>
    </source>
</evidence>
<reference evidence="1 2" key="1">
    <citation type="submission" date="2024-11" db="EMBL/GenBank/DDBJ databases">
        <title>Adaptive evolution of stress response genes in parasites aligns with host niche diversity.</title>
        <authorList>
            <person name="Hahn C."/>
            <person name="Resl P."/>
        </authorList>
    </citation>
    <scope>NUCLEOTIDE SEQUENCE [LARGE SCALE GENOMIC DNA]</scope>
    <source>
        <strain evidence="1">EGGRZ-B1_66</strain>
        <tissue evidence="1">Body</tissue>
    </source>
</reference>
<accession>A0ABD2PMB0</accession>